<evidence type="ECO:0000313" key="1">
    <source>
        <dbReference type="EMBL" id="SVE02107.1"/>
    </source>
</evidence>
<dbReference type="PANTHER" id="PTHR35279">
    <property type="match status" value="1"/>
</dbReference>
<reference evidence="1" key="1">
    <citation type="submission" date="2018-05" db="EMBL/GenBank/DDBJ databases">
        <authorList>
            <person name="Lanie J.A."/>
            <person name="Ng W.-L."/>
            <person name="Kazmierczak K.M."/>
            <person name="Andrzejewski T.M."/>
            <person name="Davidsen T.M."/>
            <person name="Wayne K.J."/>
            <person name="Tettelin H."/>
            <person name="Glass J.I."/>
            <person name="Rusch D."/>
            <person name="Podicherti R."/>
            <person name="Tsui H.-C.T."/>
            <person name="Winkler M.E."/>
        </authorList>
    </citation>
    <scope>NUCLEOTIDE SEQUENCE</scope>
</reference>
<gene>
    <name evidence="1" type="ORF">METZ01_LOCUS454961</name>
</gene>
<proteinExistence type="predicted"/>
<accession>A0A383A2Q5</accession>
<dbReference type="Gene3D" id="2.115.10.20">
    <property type="entry name" value="Glycosyl hydrolase domain, family 43"/>
    <property type="match status" value="2"/>
</dbReference>
<dbReference type="AlphaFoldDB" id="A0A383A2Q5"/>
<protein>
    <recommendedName>
        <fullName evidence="2">Glycosyl hydrolase family 32 N-terminal domain-containing protein</fullName>
    </recommendedName>
</protein>
<feature type="non-terminal residue" evidence="1">
    <location>
        <position position="1"/>
    </location>
</feature>
<dbReference type="SUPFAM" id="SSF75005">
    <property type="entry name" value="Arabinanase/levansucrase/invertase"/>
    <property type="match status" value="1"/>
</dbReference>
<sequence length="254" mass="28047">TGHDHGEVFALRVPREPGSLELVDVLPMGIEGQGICWDRFDLGVLYGIHRPKKAVVVARLSHDQEYKTLAASIAWKRHEENPVLPPRKGDFFDIGRCMNPWVVRVGDEYRLYYSGGDRQGRQRIGMATASTTNPGRWKRIGPLFENGKPGSFDARWCVLPHVVKSGDQWRMYYTGNSGRGVGLSAFPGIGMAVSQDGLRWERGDGLPVLASSGNHGDPDAVGVAGGSLIQVGQGIQREWWFYYTGCPTLGNPLR</sequence>
<dbReference type="EMBL" id="UINC01188739">
    <property type="protein sequence ID" value="SVE02107.1"/>
    <property type="molecule type" value="Genomic_DNA"/>
</dbReference>
<evidence type="ECO:0008006" key="2">
    <source>
        <dbReference type="Google" id="ProtNLM"/>
    </source>
</evidence>
<dbReference type="InterPro" id="IPR023296">
    <property type="entry name" value="Glyco_hydro_beta-prop_sf"/>
</dbReference>
<feature type="non-terminal residue" evidence="1">
    <location>
        <position position="254"/>
    </location>
</feature>
<name>A0A383A2Q5_9ZZZZ</name>
<dbReference type="PANTHER" id="PTHR35279:SF1">
    <property type="entry name" value="ARABINANASE_LEVANSUCRASE_INVERTASE"/>
    <property type="match status" value="1"/>
</dbReference>
<organism evidence="1">
    <name type="scientific">marine metagenome</name>
    <dbReference type="NCBI Taxonomy" id="408172"/>
    <lineage>
        <taxon>unclassified sequences</taxon>
        <taxon>metagenomes</taxon>
        <taxon>ecological metagenomes</taxon>
    </lineage>
</organism>